<accession>A0A0C2T778</accession>
<gene>
    <name evidence="3" type="ORF">M378DRAFT_65443</name>
</gene>
<keyword evidence="4" id="KW-1185">Reference proteome</keyword>
<feature type="transmembrane region" description="Helical" evidence="1">
    <location>
        <begin position="230"/>
        <end position="250"/>
    </location>
</feature>
<proteinExistence type="predicted"/>
<dbReference type="Pfam" id="PF24800">
    <property type="entry name" value="DUF7702"/>
    <property type="match status" value="1"/>
</dbReference>
<feature type="transmembrane region" description="Helical" evidence="1">
    <location>
        <begin position="41"/>
        <end position="60"/>
    </location>
</feature>
<feature type="transmembrane region" description="Helical" evidence="1">
    <location>
        <begin position="112"/>
        <end position="132"/>
    </location>
</feature>
<dbReference type="OrthoDB" id="2560628at2759"/>
<evidence type="ECO:0000313" key="4">
    <source>
        <dbReference type="Proteomes" id="UP000054549"/>
    </source>
</evidence>
<keyword evidence="1" id="KW-0472">Membrane</keyword>
<dbReference type="STRING" id="946122.A0A0C2T778"/>
<feature type="transmembrane region" description="Helical" evidence="1">
    <location>
        <begin position="181"/>
        <end position="201"/>
    </location>
</feature>
<name>A0A0C2T778_AMAMK</name>
<sequence length="260" mass="28362">MPSLDARGVIAAVQLSVYVPIAIVTGWLVFRFSLRRDAGWLFLFIFTLCREIDGILVVAGQTANPNVDLFTPAYTLQTAGLAPLMLAPLGFIGLVGRNTFSDTRQVSRTLKFLSVMGLVALVFAIAGALLSSPVAPNHGAAGVVLSRVGACTFAVLYLSIVLLHFVALSYRWHIKESRRRLLTGLFMALPFLGVRTAYAILSAWSSSDLFGRQLSGNATLAAVNPVTGNYVYFLVLSVLCELVVVFIYLISSMPKTWRWR</sequence>
<evidence type="ECO:0000256" key="1">
    <source>
        <dbReference type="SAM" id="Phobius"/>
    </source>
</evidence>
<feature type="domain" description="DUF7702" evidence="2">
    <location>
        <begin position="4"/>
        <end position="253"/>
    </location>
</feature>
<reference evidence="3 4" key="1">
    <citation type="submission" date="2014-04" db="EMBL/GenBank/DDBJ databases">
        <title>Evolutionary Origins and Diversification of the Mycorrhizal Mutualists.</title>
        <authorList>
            <consortium name="DOE Joint Genome Institute"/>
            <consortium name="Mycorrhizal Genomics Consortium"/>
            <person name="Kohler A."/>
            <person name="Kuo A."/>
            <person name="Nagy L.G."/>
            <person name="Floudas D."/>
            <person name="Copeland A."/>
            <person name="Barry K.W."/>
            <person name="Cichocki N."/>
            <person name="Veneault-Fourrey C."/>
            <person name="LaButti K."/>
            <person name="Lindquist E.A."/>
            <person name="Lipzen A."/>
            <person name="Lundell T."/>
            <person name="Morin E."/>
            <person name="Murat C."/>
            <person name="Riley R."/>
            <person name="Ohm R."/>
            <person name="Sun H."/>
            <person name="Tunlid A."/>
            <person name="Henrissat B."/>
            <person name="Grigoriev I.V."/>
            <person name="Hibbett D.S."/>
            <person name="Martin F."/>
        </authorList>
    </citation>
    <scope>NUCLEOTIDE SEQUENCE [LARGE SCALE GENOMIC DNA]</scope>
    <source>
        <strain evidence="3 4">Koide BX008</strain>
    </source>
</reference>
<keyword evidence="1" id="KW-0812">Transmembrane</keyword>
<keyword evidence="1" id="KW-1133">Transmembrane helix</keyword>
<dbReference type="HOGENOM" id="CLU_064985_0_2_1"/>
<evidence type="ECO:0000259" key="2">
    <source>
        <dbReference type="Pfam" id="PF24800"/>
    </source>
</evidence>
<evidence type="ECO:0000313" key="3">
    <source>
        <dbReference type="EMBL" id="KIL71845.1"/>
    </source>
</evidence>
<organism evidence="3 4">
    <name type="scientific">Amanita muscaria (strain Koide BX008)</name>
    <dbReference type="NCBI Taxonomy" id="946122"/>
    <lineage>
        <taxon>Eukaryota</taxon>
        <taxon>Fungi</taxon>
        <taxon>Dikarya</taxon>
        <taxon>Basidiomycota</taxon>
        <taxon>Agaricomycotina</taxon>
        <taxon>Agaricomycetes</taxon>
        <taxon>Agaricomycetidae</taxon>
        <taxon>Agaricales</taxon>
        <taxon>Pluteineae</taxon>
        <taxon>Amanitaceae</taxon>
        <taxon>Amanita</taxon>
    </lineage>
</organism>
<feature type="transmembrane region" description="Helical" evidence="1">
    <location>
        <begin position="144"/>
        <end position="169"/>
    </location>
</feature>
<feature type="transmembrane region" description="Helical" evidence="1">
    <location>
        <begin position="80"/>
        <end position="100"/>
    </location>
</feature>
<dbReference type="Proteomes" id="UP000054549">
    <property type="component" value="Unassembled WGS sequence"/>
</dbReference>
<dbReference type="AlphaFoldDB" id="A0A0C2T778"/>
<dbReference type="InterPro" id="IPR056119">
    <property type="entry name" value="DUF7702"/>
</dbReference>
<protein>
    <recommendedName>
        <fullName evidence="2">DUF7702 domain-containing protein</fullName>
    </recommendedName>
</protein>
<feature type="transmembrane region" description="Helical" evidence="1">
    <location>
        <begin position="6"/>
        <end position="29"/>
    </location>
</feature>
<dbReference type="EMBL" id="KN818222">
    <property type="protein sequence ID" value="KIL71845.1"/>
    <property type="molecule type" value="Genomic_DNA"/>
</dbReference>
<dbReference type="PANTHER" id="PTHR42109">
    <property type="entry name" value="UNPLACED GENOMIC SCAFFOLD UM_SCAF_CONTIG_1.265, WHOLE GENOME SHOTGUN SEQUENCE"/>
    <property type="match status" value="1"/>
</dbReference>
<dbReference type="InParanoid" id="A0A0C2T778"/>
<dbReference type="PANTHER" id="PTHR42109:SF2">
    <property type="entry name" value="INTEGRAL MEMBRANE PROTEIN"/>
    <property type="match status" value="1"/>
</dbReference>